<sequence length="287" mass="33292">MSSEQTKFYGVDSTDDYSHENKLKTILPLSAMKYSLDNKYEIPYIKYDQENGEFIITKLNWENFNLTGELCTEKKITDEICINFPPHDIVINDEKDFESKVCIVPCHNTKKLFETIIRQNNIACCIQNIVNSSPDINSITDNFIQKPYILLCLYDSEGLKPIVLSNKALIYMCRKSSSNSKSKRADIICNYIDSMLEEYSKTKKITYKEGKADTVPHQKITLYPIDYIPNLKETIDKIKYIKYSEIIEGSVCKTRNICDYINASSYQKKIDALELENKLLKLKLQEQ</sequence>
<protein>
    <submittedName>
        <fullName evidence="1">Uncharacterized protein</fullName>
    </submittedName>
</protein>
<dbReference type="EMBL" id="MN739283">
    <property type="protein sequence ID" value="QHS96994.1"/>
    <property type="molecule type" value="Genomic_DNA"/>
</dbReference>
<dbReference type="AlphaFoldDB" id="A0A6C0BZP2"/>
<name>A0A6C0BZP2_9ZZZZ</name>
<evidence type="ECO:0000313" key="1">
    <source>
        <dbReference type="EMBL" id="QHS96994.1"/>
    </source>
</evidence>
<reference evidence="1" key="1">
    <citation type="journal article" date="2020" name="Nature">
        <title>Giant virus diversity and host interactions through global metagenomics.</title>
        <authorList>
            <person name="Schulz F."/>
            <person name="Roux S."/>
            <person name="Paez-Espino D."/>
            <person name="Jungbluth S."/>
            <person name="Walsh D.A."/>
            <person name="Denef V.J."/>
            <person name="McMahon K.D."/>
            <person name="Konstantinidis K.T."/>
            <person name="Eloe-Fadrosh E.A."/>
            <person name="Kyrpides N.C."/>
            <person name="Woyke T."/>
        </authorList>
    </citation>
    <scope>NUCLEOTIDE SEQUENCE</scope>
    <source>
        <strain evidence="1">GVMAG-M-3300020166-5</strain>
    </source>
</reference>
<accession>A0A6C0BZP2</accession>
<proteinExistence type="predicted"/>
<organism evidence="1">
    <name type="scientific">viral metagenome</name>
    <dbReference type="NCBI Taxonomy" id="1070528"/>
    <lineage>
        <taxon>unclassified sequences</taxon>
        <taxon>metagenomes</taxon>
        <taxon>organismal metagenomes</taxon>
    </lineage>
</organism>